<evidence type="ECO:0000256" key="1">
    <source>
        <dbReference type="ARBA" id="ARBA00004196"/>
    </source>
</evidence>
<organism evidence="9 10">
    <name type="scientific">Hymenobacter crusticola</name>
    <dbReference type="NCBI Taxonomy" id="1770526"/>
    <lineage>
        <taxon>Bacteria</taxon>
        <taxon>Pseudomonadati</taxon>
        <taxon>Bacteroidota</taxon>
        <taxon>Cytophagia</taxon>
        <taxon>Cytophagales</taxon>
        <taxon>Hymenobacteraceae</taxon>
        <taxon>Hymenobacter</taxon>
    </lineage>
</organism>
<dbReference type="SUPFAM" id="SSF46626">
    <property type="entry name" value="Cytochrome c"/>
    <property type="match status" value="2"/>
</dbReference>
<dbReference type="GO" id="GO:0004130">
    <property type="term" value="F:cytochrome-c peroxidase activity"/>
    <property type="evidence" value="ECO:0007669"/>
    <property type="project" value="TreeGrafter"/>
</dbReference>
<dbReference type="InterPro" id="IPR004852">
    <property type="entry name" value="Di-haem_cyt_c_peroxidsae"/>
</dbReference>
<dbReference type="Gene3D" id="1.10.760.10">
    <property type="entry name" value="Cytochrome c-like domain"/>
    <property type="match status" value="2"/>
</dbReference>
<dbReference type="Gene3D" id="1.20.1420.20">
    <property type="entry name" value="M75 peptidase, HXXE motif"/>
    <property type="match status" value="1"/>
</dbReference>
<gene>
    <name evidence="9" type="ORF">BXP70_23580</name>
</gene>
<dbReference type="PANTHER" id="PTHR30600:SF10">
    <property type="entry name" value="BLL6722 PROTEIN"/>
    <property type="match status" value="1"/>
</dbReference>
<dbReference type="EMBL" id="MTSE01000021">
    <property type="protein sequence ID" value="OUJ70540.1"/>
    <property type="molecule type" value="Genomic_DNA"/>
</dbReference>
<dbReference type="RefSeq" id="WP_086596579.1">
    <property type="nucleotide sequence ID" value="NZ_MTSE01000021.1"/>
</dbReference>
<reference evidence="9 10" key="1">
    <citation type="submission" date="2017-01" db="EMBL/GenBank/DDBJ databases">
        <title>A new Hymenobacter.</title>
        <authorList>
            <person name="Liang Y."/>
            <person name="Feng F."/>
        </authorList>
    </citation>
    <scope>NUCLEOTIDE SEQUENCE [LARGE SCALE GENOMIC DNA]</scope>
    <source>
        <strain evidence="9">MIMBbqt21</strain>
    </source>
</reference>
<dbReference type="Pfam" id="PF03150">
    <property type="entry name" value="CCP_MauG"/>
    <property type="match status" value="1"/>
</dbReference>
<feature type="domain" description="Cytochrome c" evidence="8">
    <location>
        <begin position="305"/>
        <end position="441"/>
    </location>
</feature>
<evidence type="ECO:0000259" key="8">
    <source>
        <dbReference type="PROSITE" id="PS51007"/>
    </source>
</evidence>
<evidence type="ECO:0000256" key="3">
    <source>
        <dbReference type="ARBA" id="ARBA00022723"/>
    </source>
</evidence>
<proteinExistence type="predicted"/>
<evidence type="ECO:0000256" key="6">
    <source>
        <dbReference type="ARBA" id="ARBA00023004"/>
    </source>
</evidence>
<dbReference type="InterPro" id="IPR009056">
    <property type="entry name" value="Cyt_c-like_dom"/>
</dbReference>
<keyword evidence="6 7" id="KW-0408">Iron</keyword>
<evidence type="ECO:0000256" key="4">
    <source>
        <dbReference type="ARBA" id="ARBA00022729"/>
    </source>
</evidence>
<dbReference type="InterPro" id="IPR038352">
    <property type="entry name" value="Imelysin_sf"/>
</dbReference>
<keyword evidence="5" id="KW-0560">Oxidoreductase</keyword>
<dbReference type="GO" id="GO:0020037">
    <property type="term" value="F:heme binding"/>
    <property type="evidence" value="ECO:0007669"/>
    <property type="project" value="InterPro"/>
</dbReference>
<keyword evidence="3 7" id="KW-0479">Metal-binding</keyword>
<accession>A0A243W7I5</accession>
<protein>
    <recommendedName>
        <fullName evidence="8">Cytochrome c domain-containing protein</fullName>
    </recommendedName>
</protein>
<evidence type="ECO:0000256" key="7">
    <source>
        <dbReference type="PROSITE-ProRule" id="PRU00433"/>
    </source>
</evidence>
<evidence type="ECO:0000256" key="5">
    <source>
        <dbReference type="ARBA" id="ARBA00023002"/>
    </source>
</evidence>
<keyword evidence="4" id="KW-0732">Signal</keyword>
<dbReference type="PROSITE" id="PS51007">
    <property type="entry name" value="CYTC"/>
    <property type="match status" value="2"/>
</dbReference>
<dbReference type="GO" id="GO:0009055">
    <property type="term" value="F:electron transfer activity"/>
    <property type="evidence" value="ECO:0007669"/>
    <property type="project" value="InterPro"/>
</dbReference>
<evidence type="ECO:0000256" key="2">
    <source>
        <dbReference type="ARBA" id="ARBA00022617"/>
    </source>
</evidence>
<comment type="subcellular location">
    <subcellularLocation>
        <location evidence="1">Cell envelope</location>
    </subcellularLocation>
</comment>
<dbReference type="OrthoDB" id="9805202at2"/>
<dbReference type="Proteomes" id="UP000194873">
    <property type="component" value="Unassembled WGS sequence"/>
</dbReference>
<dbReference type="AlphaFoldDB" id="A0A243W7I5"/>
<dbReference type="GO" id="GO:0046872">
    <property type="term" value="F:metal ion binding"/>
    <property type="evidence" value="ECO:0007669"/>
    <property type="project" value="UniProtKB-KW"/>
</dbReference>
<keyword evidence="2 7" id="KW-0349">Heme</keyword>
<comment type="caution">
    <text evidence="9">The sequence shown here is derived from an EMBL/GenBank/DDBJ whole genome shotgun (WGS) entry which is preliminary data.</text>
</comment>
<feature type="domain" description="Cytochrome c" evidence="8">
    <location>
        <begin position="460"/>
        <end position="602"/>
    </location>
</feature>
<name>A0A243W7I5_9BACT</name>
<dbReference type="GO" id="GO:0030313">
    <property type="term" value="C:cell envelope"/>
    <property type="evidence" value="ECO:0007669"/>
    <property type="project" value="UniProtKB-SubCell"/>
</dbReference>
<evidence type="ECO:0000313" key="10">
    <source>
        <dbReference type="Proteomes" id="UP000194873"/>
    </source>
</evidence>
<dbReference type="InterPro" id="IPR051395">
    <property type="entry name" value="Cytochrome_c_Peroxidase/MauG"/>
</dbReference>
<keyword evidence="10" id="KW-1185">Reference proteome</keyword>
<dbReference type="PANTHER" id="PTHR30600">
    <property type="entry name" value="CYTOCHROME C PEROXIDASE-RELATED"/>
    <property type="match status" value="1"/>
</dbReference>
<dbReference type="InterPro" id="IPR036909">
    <property type="entry name" value="Cyt_c-like_dom_sf"/>
</dbReference>
<evidence type="ECO:0000313" key="9">
    <source>
        <dbReference type="EMBL" id="OUJ70540.1"/>
    </source>
</evidence>
<sequence>MIFHSVRPQALGRFLALSVAALLFSFTILRKTPSEEVKDYYEAHLGRLQEAVIHFRETSASASATSLKASFMACRAEYKRVEFAIEYYYPNAAQRLNGAALPEAEPSEPEQVIPPTGFQVLEEYVYGPTDDRITRDLIGQELENMLYQIRYLQGQAPSLTFSDAEVFDAVRLNLYRLATKGLSGFDSPVAFASLPEAATTLEGAGEVLKYFAPSASYRRQVQRSVAAVQAAGTSVASFNGFDRAAFLVRYFNPLLAALQQVQREQSIPFVQARRAIRPSAVSYFAADAFDPIFFAPTDAAPATPAVLALGKALFQEPVLSAQSGRTCASCHIPSRAYTDGLKVNKSLLPGVALERNTPTLLNAGLQPVQFYDGRVSFLEDQIHEVVSNKAEMGGHFDKVTSALRRKKSYVKMFTQAFTNDLMPLTERNIRKALATYIRSLGRLNSRFDQYMRGDTTMLTGPEISGFNLFMGKAKCGTCHYMPLFNGSVPPLYSKVEYEVLGVPASTDTLQSTLDKDQGKYLLHSIAHQQYAFKTPTVRNTTRTAPYMHNGVYQSLEEVIDFYNKGGGLGLGLNVPTQTLGEDKLGLSPTEKRAIVSFINSLTDTTE</sequence>